<dbReference type="SUPFAM" id="SSF75005">
    <property type="entry name" value="Arabinanase/levansucrase/invertase"/>
    <property type="match status" value="1"/>
</dbReference>
<evidence type="ECO:0000259" key="6">
    <source>
        <dbReference type="Pfam" id="PF00251"/>
    </source>
</evidence>
<dbReference type="AlphaFoldDB" id="A0A5D3EAH7"/>
<dbReference type="Pfam" id="PF00251">
    <property type="entry name" value="Glyco_hydro_32N"/>
    <property type="match status" value="1"/>
</dbReference>
<keyword evidence="2 4" id="KW-0378">Hydrolase</keyword>
<dbReference type="RefSeq" id="WP_027325027.1">
    <property type="nucleotide sequence ID" value="NZ_CAMBON010000023.1"/>
</dbReference>
<dbReference type="InterPro" id="IPR013189">
    <property type="entry name" value="Glyco_hydro_32_C"/>
</dbReference>
<comment type="similarity">
    <text evidence="1 4">Belongs to the glycosyl hydrolase 32 family.</text>
</comment>
<dbReference type="InterPro" id="IPR013148">
    <property type="entry name" value="Glyco_hydro_32_N"/>
</dbReference>
<evidence type="ECO:0000313" key="9">
    <source>
        <dbReference type="Proteomes" id="UP000324383"/>
    </source>
</evidence>
<accession>A0A5D3EAH7</accession>
<dbReference type="EMBL" id="VKLW01000019">
    <property type="protein sequence ID" value="TYK33183.1"/>
    <property type="molecule type" value="Genomic_DNA"/>
</dbReference>
<dbReference type="SUPFAM" id="SSF49899">
    <property type="entry name" value="Concanavalin A-like lectins/glucanases"/>
    <property type="match status" value="1"/>
</dbReference>
<evidence type="ECO:0000256" key="3">
    <source>
        <dbReference type="ARBA" id="ARBA00023295"/>
    </source>
</evidence>
<keyword evidence="3 4" id="KW-0326">Glycosidase</keyword>
<dbReference type="InterPro" id="IPR018053">
    <property type="entry name" value="Glyco_hydro_32_AS"/>
</dbReference>
<dbReference type="InterPro" id="IPR013320">
    <property type="entry name" value="ConA-like_dom_sf"/>
</dbReference>
<dbReference type="PROSITE" id="PS00609">
    <property type="entry name" value="GLYCOSYL_HYDROL_F32"/>
    <property type="match status" value="1"/>
</dbReference>
<dbReference type="GO" id="GO:0005987">
    <property type="term" value="P:sucrose catabolic process"/>
    <property type="evidence" value="ECO:0007669"/>
    <property type="project" value="TreeGrafter"/>
</dbReference>
<proteinExistence type="inferred from homology"/>
<dbReference type="GO" id="GO:0005737">
    <property type="term" value="C:cytoplasm"/>
    <property type="evidence" value="ECO:0007669"/>
    <property type="project" value="TreeGrafter"/>
</dbReference>
<organism evidence="8 9">
    <name type="scientific">Bacteroides pyogenes</name>
    <dbReference type="NCBI Taxonomy" id="310300"/>
    <lineage>
        <taxon>Bacteria</taxon>
        <taxon>Pseudomonadati</taxon>
        <taxon>Bacteroidota</taxon>
        <taxon>Bacteroidia</taxon>
        <taxon>Bacteroidales</taxon>
        <taxon>Bacteroidaceae</taxon>
        <taxon>Bacteroides</taxon>
    </lineage>
</organism>
<comment type="caution">
    <text evidence="8">The sequence shown here is derived from an EMBL/GenBank/DDBJ whole genome shotgun (WGS) entry which is preliminary data.</text>
</comment>
<dbReference type="PANTHER" id="PTHR42800">
    <property type="entry name" value="EXOINULINASE INUD (AFU_ORTHOLOGUE AFUA_5G00480)"/>
    <property type="match status" value="1"/>
</dbReference>
<keyword evidence="5" id="KW-0732">Signal</keyword>
<dbReference type="CDD" id="cd18622">
    <property type="entry name" value="GH32_Inu-like"/>
    <property type="match status" value="1"/>
</dbReference>
<sequence>MKRTIKNKIVNSLVLSIIGGICLLSACFDDYSNEYYQDNNTYNDEAYRPFIHFTPQKYWMNDPNGMIYLDGEYHFFYQHNPYRSFWGYMSWGHAVSKDLIHWEHLPVAILADKSGDIFSGSSVIDKDNTAGFGANAMVAIYTSSGARQNQALAYSLDKGRTFTKYEGNPVLTDPNIIDFRDPKVFWHEASQKWIMSLATTQTITFYGSKNLKEWEKLSEFGEGIGAHGGVWECPDLFPLIHNGQTKWILLVSINPGAPNGGSGTQYFIGDFDGITFEADVLPYPLWLDYGKDNYAGVTWNNIPDSDGRRILVGWMSNWEYAETVPTMTWRNGGTLPRVLTLKSHPDGYPILASEFVAELDGIGEEWATLSNSGETYQLEVGNKAYQLEMNMLIPALNVATVTLSNDANEEFVITIDRNAGEFKTDRTESGRTNFSGNFPAVSIAPLNVNTENIVLSVIVDNNSVEAIINGGMVQQTNLIFPQKLYDAIHISGASSHSLKLRKFNSIH</sequence>
<dbReference type="PANTHER" id="PTHR42800:SF1">
    <property type="entry name" value="EXOINULINASE INUD (AFU_ORTHOLOGUE AFUA_5G00480)"/>
    <property type="match status" value="1"/>
</dbReference>
<protein>
    <submittedName>
        <fullName evidence="8">Glycoside hydrolase family 32 protein</fullName>
    </submittedName>
</protein>
<name>A0A5D3EAH7_9BACE</name>
<evidence type="ECO:0000259" key="7">
    <source>
        <dbReference type="Pfam" id="PF08244"/>
    </source>
</evidence>
<dbReference type="Gene3D" id="2.115.10.20">
    <property type="entry name" value="Glycosyl hydrolase domain, family 43"/>
    <property type="match status" value="1"/>
</dbReference>
<feature type="chain" id="PRO_5030116204" evidence="5">
    <location>
        <begin position="27"/>
        <end position="507"/>
    </location>
</feature>
<keyword evidence="9" id="KW-1185">Reference proteome</keyword>
<dbReference type="Pfam" id="PF08244">
    <property type="entry name" value="Glyco_hydro_32C"/>
    <property type="match status" value="1"/>
</dbReference>
<dbReference type="PROSITE" id="PS51257">
    <property type="entry name" value="PROKAR_LIPOPROTEIN"/>
    <property type="match status" value="1"/>
</dbReference>
<dbReference type="SMART" id="SM00640">
    <property type="entry name" value="Glyco_32"/>
    <property type="match status" value="1"/>
</dbReference>
<feature type="signal peptide" evidence="5">
    <location>
        <begin position="1"/>
        <end position="26"/>
    </location>
</feature>
<dbReference type="Proteomes" id="UP000324383">
    <property type="component" value="Unassembled WGS sequence"/>
</dbReference>
<feature type="domain" description="Glycosyl hydrolase family 32 N-terminal" evidence="6">
    <location>
        <begin position="52"/>
        <end position="343"/>
    </location>
</feature>
<feature type="domain" description="Glycosyl hydrolase family 32 C-terminal" evidence="7">
    <location>
        <begin position="377"/>
        <end position="491"/>
    </location>
</feature>
<evidence type="ECO:0000256" key="1">
    <source>
        <dbReference type="ARBA" id="ARBA00009902"/>
    </source>
</evidence>
<gene>
    <name evidence="8" type="ORF">FNJ60_09370</name>
</gene>
<evidence type="ECO:0000256" key="4">
    <source>
        <dbReference type="RuleBase" id="RU362110"/>
    </source>
</evidence>
<evidence type="ECO:0000256" key="5">
    <source>
        <dbReference type="SAM" id="SignalP"/>
    </source>
</evidence>
<evidence type="ECO:0000313" key="8">
    <source>
        <dbReference type="EMBL" id="TYK33183.1"/>
    </source>
</evidence>
<dbReference type="InterPro" id="IPR023296">
    <property type="entry name" value="Glyco_hydro_beta-prop_sf"/>
</dbReference>
<dbReference type="InterPro" id="IPR001362">
    <property type="entry name" value="Glyco_hydro_32"/>
</dbReference>
<reference evidence="8 9" key="1">
    <citation type="submission" date="2019-07" db="EMBL/GenBank/DDBJ databases">
        <title>Draft Genome Sequences of Bacteroides pyogenes Strains Isolated from the Uterus Holstein Dairy Cows with Metritis.</title>
        <authorList>
            <person name="Cunha F."/>
            <person name="Galvao K.N."/>
            <person name="Jeon S.J."/>
            <person name="Jeong K.C."/>
        </authorList>
    </citation>
    <scope>NUCLEOTIDE SEQUENCE [LARGE SCALE GENOMIC DNA]</scope>
    <source>
        <strain evidence="8 9">KG-31</strain>
    </source>
</reference>
<evidence type="ECO:0000256" key="2">
    <source>
        <dbReference type="ARBA" id="ARBA00022801"/>
    </source>
</evidence>
<dbReference type="Gene3D" id="2.60.120.560">
    <property type="entry name" value="Exo-inulinase, domain 1"/>
    <property type="match status" value="1"/>
</dbReference>
<dbReference type="GO" id="GO:0004575">
    <property type="term" value="F:sucrose alpha-glucosidase activity"/>
    <property type="evidence" value="ECO:0007669"/>
    <property type="project" value="TreeGrafter"/>
</dbReference>